<keyword evidence="2" id="KW-1133">Transmembrane helix</keyword>
<feature type="chain" id="PRO_5046235464" description="Gram-positive cocci surface proteins LPxTG domain-containing protein" evidence="3">
    <location>
        <begin position="26"/>
        <end position="194"/>
    </location>
</feature>
<protein>
    <recommendedName>
        <fullName evidence="6">Gram-positive cocci surface proteins LPxTG domain-containing protein</fullName>
    </recommendedName>
</protein>
<evidence type="ECO:0000256" key="2">
    <source>
        <dbReference type="SAM" id="Phobius"/>
    </source>
</evidence>
<evidence type="ECO:0000256" key="1">
    <source>
        <dbReference type="SAM" id="MobiDB-lite"/>
    </source>
</evidence>
<evidence type="ECO:0000256" key="3">
    <source>
        <dbReference type="SAM" id="SignalP"/>
    </source>
</evidence>
<comment type="caution">
    <text evidence="4">The sequence shown here is derived from an EMBL/GenBank/DDBJ whole genome shotgun (WGS) entry which is preliminary data.</text>
</comment>
<feature type="transmembrane region" description="Helical" evidence="2">
    <location>
        <begin position="169"/>
        <end position="187"/>
    </location>
</feature>
<organism evidence="4 5">
    <name type="scientific">Aeromicrobium panaciterrae</name>
    <dbReference type="NCBI Taxonomy" id="363861"/>
    <lineage>
        <taxon>Bacteria</taxon>
        <taxon>Bacillati</taxon>
        <taxon>Actinomycetota</taxon>
        <taxon>Actinomycetes</taxon>
        <taxon>Propionibacteriales</taxon>
        <taxon>Nocardioidaceae</taxon>
        <taxon>Aeromicrobium</taxon>
    </lineage>
</organism>
<dbReference type="Proteomes" id="UP001257739">
    <property type="component" value="Unassembled WGS sequence"/>
</dbReference>
<evidence type="ECO:0000313" key="5">
    <source>
        <dbReference type="Proteomes" id="UP001257739"/>
    </source>
</evidence>
<keyword evidence="2" id="KW-0472">Membrane</keyword>
<keyword evidence="3" id="KW-0732">Signal</keyword>
<keyword evidence="5" id="KW-1185">Reference proteome</keyword>
<dbReference type="RefSeq" id="WP_309966827.1">
    <property type="nucleotide sequence ID" value="NZ_JAVDWH010000001.1"/>
</dbReference>
<evidence type="ECO:0000313" key="4">
    <source>
        <dbReference type="EMBL" id="MDR7085861.1"/>
    </source>
</evidence>
<accession>A0ABU1UL13</accession>
<feature type="signal peptide" evidence="3">
    <location>
        <begin position="1"/>
        <end position="25"/>
    </location>
</feature>
<sequence length="194" mass="19045">MRTANRSLVLVLAFLVSVIAAPAYASDDSPGLLNTVEKTVDAVASPAQSPAVAPKVAGPVGQLSSVVDSTFGGHTSLSDLPLVSGVDQALTGGAVSPTDPGSEGGSDGDDSLSESSTSGNEQVVASRPLTSVLQLNSFSASVPAAGTPSAEGAELGATSTLPDGGSPLTLAWLVLCAVLTTAGMAVIRRTRASA</sequence>
<keyword evidence="2" id="KW-0812">Transmembrane</keyword>
<gene>
    <name evidence="4" type="ORF">J2X11_000700</name>
</gene>
<name>A0ABU1UL13_9ACTN</name>
<feature type="region of interest" description="Disordered" evidence="1">
    <location>
        <begin position="90"/>
        <end position="123"/>
    </location>
</feature>
<proteinExistence type="predicted"/>
<evidence type="ECO:0008006" key="6">
    <source>
        <dbReference type="Google" id="ProtNLM"/>
    </source>
</evidence>
<dbReference type="EMBL" id="JAVDWH010000001">
    <property type="protein sequence ID" value="MDR7085861.1"/>
    <property type="molecule type" value="Genomic_DNA"/>
</dbReference>
<reference evidence="4 5" key="1">
    <citation type="submission" date="2023-07" db="EMBL/GenBank/DDBJ databases">
        <title>Sorghum-associated microbial communities from plants grown in Nebraska, USA.</title>
        <authorList>
            <person name="Schachtman D."/>
        </authorList>
    </citation>
    <scope>NUCLEOTIDE SEQUENCE [LARGE SCALE GENOMIC DNA]</scope>
    <source>
        <strain evidence="4 5">BE248</strain>
    </source>
</reference>